<organism evidence="2 3">
    <name type="scientific">Cerrena zonata</name>
    <dbReference type="NCBI Taxonomy" id="2478898"/>
    <lineage>
        <taxon>Eukaryota</taxon>
        <taxon>Fungi</taxon>
        <taxon>Dikarya</taxon>
        <taxon>Basidiomycota</taxon>
        <taxon>Agaricomycotina</taxon>
        <taxon>Agaricomycetes</taxon>
        <taxon>Polyporales</taxon>
        <taxon>Cerrenaceae</taxon>
        <taxon>Cerrena</taxon>
    </lineage>
</organism>
<keyword evidence="1" id="KW-1133">Transmembrane helix</keyword>
<keyword evidence="1" id="KW-0472">Membrane</keyword>
<dbReference type="EMBL" id="JASBNA010000040">
    <property type="protein sequence ID" value="KAK7681593.1"/>
    <property type="molecule type" value="Genomic_DNA"/>
</dbReference>
<evidence type="ECO:0000256" key="1">
    <source>
        <dbReference type="SAM" id="Phobius"/>
    </source>
</evidence>
<comment type="caution">
    <text evidence="2">The sequence shown here is derived from an EMBL/GenBank/DDBJ whole genome shotgun (WGS) entry which is preliminary data.</text>
</comment>
<protein>
    <submittedName>
        <fullName evidence="2">Uncharacterized protein</fullName>
    </submittedName>
</protein>
<proteinExistence type="predicted"/>
<keyword evidence="3" id="KW-1185">Reference proteome</keyword>
<reference evidence="2 3" key="1">
    <citation type="submission" date="2022-09" db="EMBL/GenBank/DDBJ databases">
        <authorList>
            <person name="Palmer J.M."/>
        </authorList>
    </citation>
    <scope>NUCLEOTIDE SEQUENCE [LARGE SCALE GENOMIC DNA]</scope>
    <source>
        <strain evidence="2 3">DSM 7382</strain>
    </source>
</reference>
<dbReference type="AlphaFoldDB" id="A0AAW0FIQ5"/>
<gene>
    <name evidence="2" type="ORF">QCA50_015326</name>
</gene>
<sequence>MPHCRSTLPIQSTPSDDKLLVSLSEPHTGNSMFSGATCQDVLHLHNLRHFSNTISWLTSQPYIYMVMGLLSLYIRRYRQTKKRISVLVSQTHTVSILVENRGYDESHILISFCI</sequence>
<feature type="transmembrane region" description="Helical" evidence="1">
    <location>
        <begin position="54"/>
        <end position="74"/>
    </location>
</feature>
<evidence type="ECO:0000313" key="3">
    <source>
        <dbReference type="Proteomes" id="UP001385951"/>
    </source>
</evidence>
<dbReference type="Proteomes" id="UP001385951">
    <property type="component" value="Unassembled WGS sequence"/>
</dbReference>
<accession>A0AAW0FIQ5</accession>
<name>A0AAW0FIQ5_9APHY</name>
<evidence type="ECO:0000313" key="2">
    <source>
        <dbReference type="EMBL" id="KAK7681593.1"/>
    </source>
</evidence>
<keyword evidence="1" id="KW-0812">Transmembrane</keyword>